<dbReference type="InterPro" id="IPR036526">
    <property type="entry name" value="C-N_Hydrolase_sf"/>
</dbReference>
<dbReference type="PROSITE" id="PS50263">
    <property type="entry name" value="CN_HYDROLASE"/>
    <property type="match status" value="1"/>
</dbReference>
<dbReference type="GO" id="GO:0106008">
    <property type="term" value="F:2-oxoglutaramate amidase activity"/>
    <property type="evidence" value="ECO:0007669"/>
    <property type="project" value="TreeGrafter"/>
</dbReference>
<name>A0A7V4UCF3_CALAY</name>
<dbReference type="EMBL" id="DRQG01000028">
    <property type="protein sequence ID" value="HGY54712.1"/>
    <property type="molecule type" value="Genomic_DNA"/>
</dbReference>
<dbReference type="InterPro" id="IPR003010">
    <property type="entry name" value="C-N_Hydrolase"/>
</dbReference>
<evidence type="ECO:0000313" key="7">
    <source>
        <dbReference type="EMBL" id="HGY54712.1"/>
    </source>
</evidence>
<dbReference type="NCBIfam" id="NF007757">
    <property type="entry name" value="PRK10438.1"/>
    <property type="match status" value="1"/>
</dbReference>
<dbReference type="EC" id="3.5.1.3" evidence="3"/>
<sequence length="259" mass="30048">MQDLTVTIVQADLAWENKQANLKHFERLLETAPPQTDLTILPEMFSTAFTMNAAALAEPADGPTVRWLQKIAQKRQTALITSLIVEEDGKYYNRLFFILPEGRLFSYDKRHLFRMAGENEVYSAGSERLTVELKGWKIRPFICYDLRFPVWTRNVNGEYYLAVFIANWPERRAQHWTTLLKARAIENQAYVVGVNRVGQDGLQIEYSGDSLVVDPLGNDLVHLRRQEGIHTKRLSAHTLKSYRQKFPVWMDSDRFEIVE</sequence>
<organism evidence="7">
    <name type="scientific">Caldithrix abyssi</name>
    <dbReference type="NCBI Taxonomy" id="187145"/>
    <lineage>
        <taxon>Bacteria</taxon>
        <taxon>Pseudomonadati</taxon>
        <taxon>Calditrichota</taxon>
        <taxon>Calditrichia</taxon>
        <taxon>Calditrichales</taxon>
        <taxon>Calditrichaceae</taxon>
        <taxon>Caldithrix</taxon>
    </lineage>
</organism>
<evidence type="ECO:0000256" key="1">
    <source>
        <dbReference type="ARBA" id="ARBA00010613"/>
    </source>
</evidence>
<dbReference type="Pfam" id="PF00795">
    <property type="entry name" value="CN_hydrolase"/>
    <property type="match status" value="1"/>
</dbReference>
<evidence type="ECO:0000256" key="2">
    <source>
        <dbReference type="ARBA" id="ARBA00022801"/>
    </source>
</evidence>
<accession>A0A7V4UCF3</accession>
<comment type="similarity">
    <text evidence="1">Belongs to the carbon-nitrogen hydrolase superfamily. NIT1/NIT2 family.</text>
</comment>
<dbReference type="SUPFAM" id="SSF56317">
    <property type="entry name" value="Carbon-nitrogen hydrolase"/>
    <property type="match status" value="1"/>
</dbReference>
<dbReference type="PANTHER" id="PTHR47799:SF1">
    <property type="entry name" value="OMEGA-AMIDASE YAFV"/>
    <property type="match status" value="1"/>
</dbReference>
<evidence type="ECO:0000256" key="4">
    <source>
        <dbReference type="ARBA" id="ARBA00052904"/>
    </source>
</evidence>
<proteinExistence type="inferred from homology"/>
<evidence type="ECO:0000259" key="6">
    <source>
        <dbReference type="PROSITE" id="PS50263"/>
    </source>
</evidence>
<dbReference type="Proteomes" id="UP000885779">
    <property type="component" value="Unassembled WGS sequence"/>
</dbReference>
<evidence type="ECO:0000256" key="3">
    <source>
        <dbReference type="ARBA" id="ARBA00039118"/>
    </source>
</evidence>
<dbReference type="CDD" id="cd07575">
    <property type="entry name" value="Xc-1258_like"/>
    <property type="match status" value="1"/>
</dbReference>
<protein>
    <recommendedName>
        <fullName evidence="5">Omega-amidase YafV</fullName>
        <ecNumber evidence="3">3.5.1.3</ecNumber>
    </recommendedName>
</protein>
<dbReference type="InterPro" id="IPR052737">
    <property type="entry name" value="Omega-amidase_YafV"/>
</dbReference>
<gene>
    <name evidence="7" type="ORF">ENK44_03330</name>
</gene>
<reference evidence="7" key="1">
    <citation type="journal article" date="2020" name="mSystems">
        <title>Genome- and Community-Level Interaction Insights into Carbon Utilization and Element Cycling Functions of Hydrothermarchaeota in Hydrothermal Sediment.</title>
        <authorList>
            <person name="Zhou Z."/>
            <person name="Liu Y."/>
            <person name="Xu W."/>
            <person name="Pan J."/>
            <person name="Luo Z.H."/>
            <person name="Li M."/>
        </authorList>
    </citation>
    <scope>NUCLEOTIDE SEQUENCE [LARGE SCALE GENOMIC DNA]</scope>
    <source>
        <strain evidence="7">HyVt-577</strain>
    </source>
</reference>
<dbReference type="GO" id="GO:0050152">
    <property type="term" value="F:omega-amidase activity"/>
    <property type="evidence" value="ECO:0007669"/>
    <property type="project" value="UniProtKB-EC"/>
</dbReference>
<dbReference type="FunFam" id="3.60.110.10:FF:000004">
    <property type="entry name" value="Carbon-nitrogen hydrolase"/>
    <property type="match status" value="1"/>
</dbReference>
<dbReference type="PANTHER" id="PTHR47799">
    <property type="entry name" value="OMEGA-AMIDASE YAFV"/>
    <property type="match status" value="1"/>
</dbReference>
<evidence type="ECO:0000256" key="5">
    <source>
        <dbReference type="ARBA" id="ARBA00072139"/>
    </source>
</evidence>
<dbReference type="Gene3D" id="3.60.110.10">
    <property type="entry name" value="Carbon-nitrogen hydrolase"/>
    <property type="match status" value="1"/>
</dbReference>
<feature type="domain" description="CN hydrolase" evidence="6">
    <location>
        <begin position="4"/>
        <end position="236"/>
    </location>
</feature>
<comment type="catalytic activity">
    <reaction evidence="4">
        <text>a monoamide of a dicarboxylate + H2O = a dicarboxylate + NH4(+)</text>
        <dbReference type="Rhea" id="RHEA:11716"/>
        <dbReference type="ChEBI" id="CHEBI:15377"/>
        <dbReference type="ChEBI" id="CHEBI:28938"/>
        <dbReference type="ChEBI" id="CHEBI:28965"/>
        <dbReference type="ChEBI" id="CHEBI:77450"/>
        <dbReference type="EC" id="3.5.1.3"/>
    </reaction>
</comment>
<comment type="caution">
    <text evidence="7">The sequence shown here is derived from an EMBL/GenBank/DDBJ whole genome shotgun (WGS) entry which is preliminary data.</text>
</comment>
<keyword evidence="2" id="KW-0378">Hydrolase</keyword>
<dbReference type="AlphaFoldDB" id="A0A7V4UCF3"/>